<sequence>MHFRVLVSALATASALFAGVQAHEEPKFMGRRHHARHGPNIDMSTKPDNATAPDKRDGLEKRFDNAKFSFYDAGVSACGGVFSNSDFIVAINQAQYGGGENCFKDITIHAQGKQTTAKIVDKCMGCPYGGLDFSRGLFNFFASEGEGIIYGAWNFGHGDPPPPPPPTTTHKPTSTWTPPPATSSHPISTLLSITSILSSPLIATSTMSNTSAPVSTATSSTVSVIPSAVATGIIADMNLAFVQLGTLMVLAQGSG</sequence>
<dbReference type="Proteomes" id="UP000242287">
    <property type="component" value="Unassembled WGS sequence"/>
</dbReference>
<gene>
    <name evidence="4" type="ORF">AMATHDRAFT_56917</name>
</gene>
<reference evidence="4 5" key="1">
    <citation type="submission" date="2014-02" db="EMBL/GenBank/DDBJ databases">
        <title>Transposable element dynamics among asymbiotic and ectomycorrhizal Amanita fungi.</title>
        <authorList>
            <consortium name="DOE Joint Genome Institute"/>
            <person name="Hess J."/>
            <person name="Skrede I."/>
            <person name="Wolfe B."/>
            <person name="LaButti K."/>
            <person name="Ohm R.A."/>
            <person name="Grigoriev I.V."/>
            <person name="Pringle A."/>
        </authorList>
    </citation>
    <scope>NUCLEOTIDE SEQUENCE [LARGE SCALE GENOMIC DNA]</scope>
    <source>
        <strain evidence="4 5">SKay4041</strain>
    </source>
</reference>
<keyword evidence="5" id="KW-1185">Reference proteome</keyword>
<feature type="chain" id="PRO_5012699142" description="RlpA-like protein double-psi beta-barrel domain-containing protein" evidence="3">
    <location>
        <begin position="23"/>
        <end position="255"/>
    </location>
</feature>
<dbReference type="PANTHER" id="PTHR31836:SF28">
    <property type="entry name" value="SRCR DOMAIN-CONTAINING PROTEIN-RELATED"/>
    <property type="match status" value="1"/>
</dbReference>
<feature type="region of interest" description="Disordered" evidence="2">
    <location>
        <begin position="30"/>
        <end position="54"/>
    </location>
</feature>
<dbReference type="PANTHER" id="PTHR31836">
    <property type="match status" value="1"/>
</dbReference>
<dbReference type="EMBL" id="KZ301979">
    <property type="protein sequence ID" value="PFH52395.1"/>
    <property type="molecule type" value="Genomic_DNA"/>
</dbReference>
<feature type="signal peptide" evidence="3">
    <location>
        <begin position="1"/>
        <end position="22"/>
    </location>
</feature>
<accession>A0A2A9NN42</accession>
<evidence type="ECO:0000256" key="3">
    <source>
        <dbReference type="SAM" id="SignalP"/>
    </source>
</evidence>
<proteinExistence type="predicted"/>
<dbReference type="InterPro" id="IPR036908">
    <property type="entry name" value="RlpA-like_sf"/>
</dbReference>
<dbReference type="AlphaFoldDB" id="A0A2A9NN42"/>
<dbReference type="InterPro" id="IPR051477">
    <property type="entry name" value="Expansin_CellWall"/>
</dbReference>
<evidence type="ECO:0000313" key="5">
    <source>
        <dbReference type="Proteomes" id="UP000242287"/>
    </source>
</evidence>
<dbReference type="SUPFAM" id="SSF50685">
    <property type="entry name" value="Barwin-like endoglucanases"/>
    <property type="match status" value="1"/>
</dbReference>
<evidence type="ECO:0000256" key="2">
    <source>
        <dbReference type="SAM" id="MobiDB-lite"/>
    </source>
</evidence>
<dbReference type="CDD" id="cd22191">
    <property type="entry name" value="DPBB_RlpA_EXP_N-like"/>
    <property type="match status" value="1"/>
</dbReference>
<dbReference type="STRING" id="703135.A0A2A9NN42"/>
<name>A0A2A9NN42_9AGAR</name>
<dbReference type="OrthoDB" id="623670at2759"/>
<feature type="compositionally biased region" description="Low complexity" evidence="2">
    <location>
        <begin position="168"/>
        <end position="185"/>
    </location>
</feature>
<evidence type="ECO:0000256" key="1">
    <source>
        <dbReference type="ARBA" id="ARBA00022729"/>
    </source>
</evidence>
<evidence type="ECO:0008006" key="6">
    <source>
        <dbReference type="Google" id="ProtNLM"/>
    </source>
</evidence>
<keyword evidence="1 3" id="KW-0732">Signal</keyword>
<feature type="region of interest" description="Disordered" evidence="2">
    <location>
        <begin position="156"/>
        <end position="185"/>
    </location>
</feature>
<protein>
    <recommendedName>
        <fullName evidence="6">RlpA-like protein double-psi beta-barrel domain-containing protein</fullName>
    </recommendedName>
</protein>
<organism evidence="4 5">
    <name type="scientific">Amanita thiersii Skay4041</name>
    <dbReference type="NCBI Taxonomy" id="703135"/>
    <lineage>
        <taxon>Eukaryota</taxon>
        <taxon>Fungi</taxon>
        <taxon>Dikarya</taxon>
        <taxon>Basidiomycota</taxon>
        <taxon>Agaricomycotina</taxon>
        <taxon>Agaricomycetes</taxon>
        <taxon>Agaricomycetidae</taxon>
        <taxon>Agaricales</taxon>
        <taxon>Pluteineae</taxon>
        <taxon>Amanitaceae</taxon>
        <taxon>Amanita</taxon>
    </lineage>
</organism>
<evidence type="ECO:0000313" key="4">
    <source>
        <dbReference type="EMBL" id="PFH52395.1"/>
    </source>
</evidence>
<dbReference type="Gene3D" id="2.40.40.10">
    <property type="entry name" value="RlpA-like domain"/>
    <property type="match status" value="1"/>
</dbReference>